<evidence type="ECO:0000256" key="1">
    <source>
        <dbReference type="ARBA" id="ARBA00022448"/>
    </source>
</evidence>
<keyword evidence="2 6" id="KW-0349">Heme</keyword>
<dbReference type="OrthoDB" id="9773456at2"/>
<name>A0A4Q7NKM8_9BURK</name>
<gene>
    <name evidence="9" type="ORF">EV675_1674</name>
</gene>
<dbReference type="InterPro" id="IPR050597">
    <property type="entry name" value="Cytochrome_c_Oxidase_Subunit"/>
</dbReference>
<evidence type="ECO:0000256" key="5">
    <source>
        <dbReference type="ARBA" id="ARBA00023004"/>
    </source>
</evidence>
<accession>A0A4Q7NKM8</accession>
<evidence type="ECO:0000256" key="2">
    <source>
        <dbReference type="ARBA" id="ARBA00022617"/>
    </source>
</evidence>
<dbReference type="GO" id="GO:0046872">
    <property type="term" value="F:metal ion binding"/>
    <property type="evidence" value="ECO:0007669"/>
    <property type="project" value="UniProtKB-KW"/>
</dbReference>
<dbReference type="Proteomes" id="UP000292445">
    <property type="component" value="Unassembled WGS sequence"/>
</dbReference>
<dbReference type="PROSITE" id="PS51007">
    <property type="entry name" value="CYTC"/>
    <property type="match status" value="2"/>
</dbReference>
<keyword evidence="10" id="KW-1185">Reference proteome</keyword>
<evidence type="ECO:0000256" key="6">
    <source>
        <dbReference type="PROSITE-ProRule" id="PRU00433"/>
    </source>
</evidence>
<keyword evidence="7" id="KW-0732">Signal</keyword>
<dbReference type="SUPFAM" id="SSF46626">
    <property type="entry name" value="Cytochrome c"/>
    <property type="match status" value="2"/>
</dbReference>
<sequence length="226" mass="23445">MKRVLSLMLVASGAILGAAVALPSVAADAQPRPKVDAAKGEQLFTNGDAARNIISCASCHGPGGNSAGAANPKLAGQHPDYIYKQLVNFKVKEGAKTPERVNAVMNANVAGLTDEDMRNISAYLGAQTLKPAVAKSKDTVELGQRIFRAGIASKGVPACASCHSANGAGIPSQYPRVGGQFGEYTEAQLVAFRSGARHNNVPMAQIANKMTDAEIKAVADYIAGLR</sequence>
<keyword evidence="1" id="KW-0813">Transport</keyword>
<reference evidence="9 10" key="1">
    <citation type="submission" date="2019-02" db="EMBL/GenBank/DDBJ databases">
        <title>Genomic Encyclopedia of Type Strains, Phase IV (KMG-IV): sequencing the most valuable type-strain genomes for metagenomic binning, comparative biology and taxonomic classification.</title>
        <authorList>
            <person name="Goeker M."/>
        </authorList>
    </citation>
    <scope>NUCLEOTIDE SEQUENCE [LARGE SCALE GENOMIC DNA]</scope>
    <source>
        <strain evidence="9 10">K24</strain>
    </source>
</reference>
<dbReference type="PANTHER" id="PTHR33751:SF9">
    <property type="entry name" value="CYTOCHROME C4"/>
    <property type="match status" value="1"/>
</dbReference>
<dbReference type="GO" id="GO:0009055">
    <property type="term" value="F:electron transfer activity"/>
    <property type="evidence" value="ECO:0007669"/>
    <property type="project" value="InterPro"/>
</dbReference>
<dbReference type="PANTHER" id="PTHR33751">
    <property type="entry name" value="CBB3-TYPE CYTOCHROME C OXIDASE SUBUNIT FIXP"/>
    <property type="match status" value="1"/>
</dbReference>
<evidence type="ECO:0000256" key="4">
    <source>
        <dbReference type="ARBA" id="ARBA00022982"/>
    </source>
</evidence>
<keyword evidence="4" id="KW-0249">Electron transport</keyword>
<evidence type="ECO:0000256" key="7">
    <source>
        <dbReference type="SAM" id="SignalP"/>
    </source>
</evidence>
<feature type="signal peptide" evidence="7">
    <location>
        <begin position="1"/>
        <end position="26"/>
    </location>
</feature>
<feature type="chain" id="PRO_5020954018" evidence="7">
    <location>
        <begin position="27"/>
        <end position="226"/>
    </location>
</feature>
<evidence type="ECO:0000313" key="10">
    <source>
        <dbReference type="Proteomes" id="UP000292445"/>
    </source>
</evidence>
<keyword evidence="3 6" id="KW-0479">Metal-binding</keyword>
<dbReference type="InterPro" id="IPR009056">
    <property type="entry name" value="Cyt_c-like_dom"/>
</dbReference>
<dbReference type="RefSeq" id="WP_130356821.1">
    <property type="nucleotide sequence ID" value="NZ_SGXC01000001.1"/>
</dbReference>
<evidence type="ECO:0000313" key="9">
    <source>
        <dbReference type="EMBL" id="RZS85644.1"/>
    </source>
</evidence>
<proteinExistence type="predicted"/>
<evidence type="ECO:0000259" key="8">
    <source>
        <dbReference type="PROSITE" id="PS51007"/>
    </source>
</evidence>
<evidence type="ECO:0000256" key="3">
    <source>
        <dbReference type="ARBA" id="ARBA00022723"/>
    </source>
</evidence>
<feature type="domain" description="Cytochrome c" evidence="8">
    <location>
        <begin position="138"/>
        <end position="226"/>
    </location>
</feature>
<feature type="domain" description="Cytochrome c" evidence="8">
    <location>
        <begin position="35"/>
        <end position="128"/>
    </location>
</feature>
<keyword evidence="5 6" id="KW-0408">Iron</keyword>
<dbReference type="GO" id="GO:0020037">
    <property type="term" value="F:heme binding"/>
    <property type="evidence" value="ECO:0007669"/>
    <property type="project" value="InterPro"/>
</dbReference>
<dbReference type="Gene3D" id="1.10.760.10">
    <property type="entry name" value="Cytochrome c-like domain"/>
    <property type="match status" value="2"/>
</dbReference>
<protein>
    <submittedName>
        <fullName evidence="9">Cytochrome c553</fullName>
    </submittedName>
</protein>
<dbReference type="EMBL" id="SGXC01000001">
    <property type="protein sequence ID" value="RZS85644.1"/>
    <property type="molecule type" value="Genomic_DNA"/>
</dbReference>
<dbReference type="AlphaFoldDB" id="A0A4Q7NKM8"/>
<organism evidence="9 10">
    <name type="scientific">Pigmentiphaga kullae</name>
    <dbReference type="NCBI Taxonomy" id="151784"/>
    <lineage>
        <taxon>Bacteria</taxon>
        <taxon>Pseudomonadati</taxon>
        <taxon>Pseudomonadota</taxon>
        <taxon>Betaproteobacteria</taxon>
        <taxon>Burkholderiales</taxon>
        <taxon>Alcaligenaceae</taxon>
        <taxon>Pigmentiphaga</taxon>
    </lineage>
</organism>
<dbReference type="InterPro" id="IPR036909">
    <property type="entry name" value="Cyt_c-like_dom_sf"/>
</dbReference>
<dbReference type="Pfam" id="PF00034">
    <property type="entry name" value="Cytochrom_C"/>
    <property type="match status" value="2"/>
</dbReference>
<comment type="caution">
    <text evidence="9">The sequence shown here is derived from an EMBL/GenBank/DDBJ whole genome shotgun (WGS) entry which is preliminary data.</text>
</comment>